<protein>
    <recommendedName>
        <fullName evidence="11">Poly [ADP-ribose] polymerase</fullName>
    </recommendedName>
</protein>
<evidence type="ECO:0000256" key="3">
    <source>
        <dbReference type="ARBA" id="ARBA00023016"/>
    </source>
</evidence>
<sequence>MNSFEMMMTKYRAEEKSKVKVLAPRSSAAMSCDPLIMNYSNFKRSSCPGRFMFYENGSWVDYPKEVLEVMKLGFMEGKPIVEARVLGMSCFFDFYRMLEIDLDSGNQRSISWIDVDGKCFFPKIFVNSYENDREDDLVNCDENSPRIQIDIRIGENSGSSDDLKLNENVKLSKRKREGNVENEKMEGSFCSSNAKRQMVGSESQSARWPKTRILGAQQKGYAIVKNLFLSGLETLDRGATVTSIHQCARMGPLDKARLEVFSKQMEITKRARGESNMVFAWYGTSAKGVESILMHGFGLPSELSHSEGHGIGVHLSPIRSPQNSAMLSEMDENGEKHVILCRVILGKCEKVEAGSKQSYPSSVDYDTGVDDLNNPRWYTVWHANMNTHILPECVVSYRPVNMSGSVKPNTNWTPHPSIFVAKLFSKLRNSLPLPRLQELQTLWGSCKEGKLGKDTFMRQLRSVVGDDFSGNDTCLFIMLFLIFLFCVTLRVFCCLSYLWALISASVVQESASLWRKDGEDTAKRSYRLCQMCKDTVHLALIDFGSQSSVCAFPTEPMAKDEIERPKGSSKKRDFL</sequence>
<evidence type="ECO:0000259" key="8">
    <source>
        <dbReference type="PROSITE" id="PS51879"/>
    </source>
</evidence>
<dbReference type="SUPFAM" id="SSF117839">
    <property type="entry name" value="WWE domain"/>
    <property type="match status" value="1"/>
</dbReference>
<keyword evidence="5" id="KW-0472">Membrane</keyword>
<reference evidence="9 10" key="1">
    <citation type="journal article" date="2021" name="Comput. Struct. Biotechnol. J.">
        <title>De novo genome assembly of the potent medicinal plant Rehmannia glutinosa using nanopore technology.</title>
        <authorList>
            <person name="Ma L."/>
            <person name="Dong C."/>
            <person name="Song C."/>
            <person name="Wang X."/>
            <person name="Zheng X."/>
            <person name="Niu Y."/>
            <person name="Chen S."/>
            <person name="Feng W."/>
        </authorList>
    </citation>
    <scope>NUCLEOTIDE SEQUENCE [LARGE SCALE GENOMIC DNA]</scope>
    <source>
        <strain evidence="9">DH-2019</strain>
    </source>
</reference>
<evidence type="ECO:0000259" key="6">
    <source>
        <dbReference type="PROSITE" id="PS50918"/>
    </source>
</evidence>
<proteinExistence type="predicted"/>
<keyword evidence="2" id="KW-0217">Developmental protein</keyword>
<evidence type="ECO:0000259" key="7">
    <source>
        <dbReference type="PROSITE" id="PS51059"/>
    </source>
</evidence>
<dbReference type="EMBL" id="JABTTQ020001558">
    <property type="protein sequence ID" value="KAK6130765.1"/>
    <property type="molecule type" value="Genomic_DNA"/>
</dbReference>
<name>A0ABR0V9X7_REHGL</name>
<feature type="domain" description="PARP catalytic" evidence="7">
    <location>
        <begin position="202"/>
        <end position="417"/>
    </location>
</feature>
<gene>
    <name evidence="9" type="ORF">DH2020_035495</name>
</gene>
<keyword evidence="10" id="KW-1185">Reference proteome</keyword>
<evidence type="ECO:0000256" key="1">
    <source>
        <dbReference type="ARBA" id="ARBA00004123"/>
    </source>
</evidence>
<evidence type="ECO:0000313" key="9">
    <source>
        <dbReference type="EMBL" id="KAK6130765.1"/>
    </source>
</evidence>
<accession>A0ABR0V9X7</accession>
<dbReference type="PROSITE" id="PS51879">
    <property type="entry name" value="RST"/>
    <property type="match status" value="1"/>
</dbReference>
<evidence type="ECO:0008006" key="11">
    <source>
        <dbReference type="Google" id="ProtNLM"/>
    </source>
</evidence>
<keyword evidence="3" id="KW-0346">Stress response</keyword>
<dbReference type="PROSITE" id="PS51059">
    <property type="entry name" value="PARP_CATALYTIC"/>
    <property type="match status" value="1"/>
</dbReference>
<keyword evidence="5" id="KW-0812">Transmembrane</keyword>
<dbReference type="Pfam" id="PF00644">
    <property type="entry name" value="PARP"/>
    <property type="match status" value="1"/>
</dbReference>
<dbReference type="Pfam" id="PF12174">
    <property type="entry name" value="RST"/>
    <property type="match status" value="1"/>
</dbReference>
<feature type="domain" description="RST" evidence="8">
    <location>
        <begin position="411"/>
        <end position="467"/>
    </location>
</feature>
<keyword evidence="5" id="KW-1133">Transmembrane helix</keyword>
<dbReference type="InterPro" id="IPR044964">
    <property type="entry name" value="RCD1/SRO1-5"/>
</dbReference>
<evidence type="ECO:0000256" key="5">
    <source>
        <dbReference type="SAM" id="Phobius"/>
    </source>
</evidence>
<dbReference type="Gene3D" id="3.90.228.10">
    <property type="match status" value="1"/>
</dbReference>
<dbReference type="Proteomes" id="UP001318860">
    <property type="component" value="Unassembled WGS sequence"/>
</dbReference>
<comment type="subcellular location">
    <subcellularLocation>
        <location evidence="1">Nucleus</location>
    </subcellularLocation>
</comment>
<dbReference type="InterPro" id="IPR022003">
    <property type="entry name" value="RST"/>
</dbReference>
<keyword evidence="4" id="KW-0539">Nucleus</keyword>
<dbReference type="PANTHER" id="PTHR32263:SF19">
    <property type="entry name" value="OS03G0230300 PROTEIN"/>
    <property type="match status" value="1"/>
</dbReference>
<evidence type="ECO:0000256" key="2">
    <source>
        <dbReference type="ARBA" id="ARBA00022473"/>
    </source>
</evidence>
<comment type="caution">
    <text evidence="9">The sequence shown here is derived from an EMBL/GenBank/DDBJ whole genome shotgun (WGS) entry which is preliminary data.</text>
</comment>
<dbReference type="Pfam" id="PF23467">
    <property type="entry name" value="WWE_5"/>
    <property type="match status" value="1"/>
</dbReference>
<dbReference type="SUPFAM" id="SSF56399">
    <property type="entry name" value="ADP-ribosylation"/>
    <property type="match status" value="1"/>
</dbReference>
<dbReference type="InterPro" id="IPR012317">
    <property type="entry name" value="Poly(ADP-ribose)pol_cat_dom"/>
</dbReference>
<evidence type="ECO:0000256" key="4">
    <source>
        <dbReference type="ARBA" id="ARBA00023242"/>
    </source>
</evidence>
<dbReference type="InterPro" id="IPR004170">
    <property type="entry name" value="WWE_dom"/>
</dbReference>
<dbReference type="PROSITE" id="PS50918">
    <property type="entry name" value="WWE"/>
    <property type="match status" value="1"/>
</dbReference>
<feature type="domain" description="WWE" evidence="6">
    <location>
        <begin position="37"/>
        <end position="112"/>
    </location>
</feature>
<dbReference type="PANTHER" id="PTHR32263">
    <property type="entry name" value="INACTIVE POLY [ADP-RIBOSE] POLYMERASE SRO4-RELATED"/>
    <property type="match status" value="1"/>
</dbReference>
<dbReference type="InterPro" id="IPR057823">
    <property type="entry name" value="WWE_RCD1"/>
</dbReference>
<evidence type="ECO:0000313" key="10">
    <source>
        <dbReference type="Proteomes" id="UP001318860"/>
    </source>
</evidence>
<dbReference type="InterPro" id="IPR037197">
    <property type="entry name" value="WWE_dom_sf"/>
</dbReference>
<organism evidence="9 10">
    <name type="scientific">Rehmannia glutinosa</name>
    <name type="common">Chinese foxglove</name>
    <dbReference type="NCBI Taxonomy" id="99300"/>
    <lineage>
        <taxon>Eukaryota</taxon>
        <taxon>Viridiplantae</taxon>
        <taxon>Streptophyta</taxon>
        <taxon>Embryophyta</taxon>
        <taxon>Tracheophyta</taxon>
        <taxon>Spermatophyta</taxon>
        <taxon>Magnoliopsida</taxon>
        <taxon>eudicotyledons</taxon>
        <taxon>Gunneridae</taxon>
        <taxon>Pentapetalae</taxon>
        <taxon>asterids</taxon>
        <taxon>lamiids</taxon>
        <taxon>Lamiales</taxon>
        <taxon>Orobanchaceae</taxon>
        <taxon>Rehmannieae</taxon>
        <taxon>Rehmannia</taxon>
    </lineage>
</organism>
<feature type="transmembrane region" description="Helical" evidence="5">
    <location>
        <begin position="475"/>
        <end position="500"/>
    </location>
</feature>